<reference evidence="1" key="1">
    <citation type="submission" date="2019-11" db="UniProtKB">
        <authorList>
            <consortium name="WormBaseParasite"/>
        </authorList>
    </citation>
    <scope>IDENTIFICATION</scope>
</reference>
<organism evidence="1">
    <name type="scientific">Mesocestoides corti</name>
    <name type="common">Flatworm</name>
    <dbReference type="NCBI Taxonomy" id="53468"/>
    <lineage>
        <taxon>Eukaryota</taxon>
        <taxon>Metazoa</taxon>
        <taxon>Spiralia</taxon>
        <taxon>Lophotrochozoa</taxon>
        <taxon>Platyhelminthes</taxon>
        <taxon>Cestoda</taxon>
        <taxon>Eucestoda</taxon>
        <taxon>Cyclophyllidea</taxon>
        <taxon>Mesocestoididae</taxon>
        <taxon>Mesocestoides</taxon>
    </lineage>
</organism>
<evidence type="ECO:0000313" key="1">
    <source>
        <dbReference type="WBParaSite" id="MCU_002006-RG"/>
    </source>
</evidence>
<proteinExistence type="predicted"/>
<dbReference type="AlphaFoldDB" id="A0A5K3EP70"/>
<sequence length="59" mass="6543">MLPAKALSAKLKLFQEINCKIVLGVGPIPSSSDVVNLLKYFQSCLYGFIRDNPNFNRAV</sequence>
<protein>
    <submittedName>
        <fullName evidence="1">Zf-AD domain-containing protein</fullName>
    </submittedName>
</protein>
<dbReference type="WBParaSite" id="MCU_002006-RG">
    <property type="protein sequence ID" value="MCU_002006-RG"/>
    <property type="gene ID" value="MCU_002006"/>
</dbReference>
<name>A0A5K3EP70_MESCO</name>
<accession>A0A5K3EP70</accession>